<organism evidence="10 11">
    <name type="scientific">Psychromonas aquatilis</name>
    <dbReference type="NCBI Taxonomy" id="2005072"/>
    <lineage>
        <taxon>Bacteria</taxon>
        <taxon>Pseudomonadati</taxon>
        <taxon>Pseudomonadota</taxon>
        <taxon>Gammaproteobacteria</taxon>
        <taxon>Alteromonadales</taxon>
        <taxon>Psychromonadaceae</taxon>
        <taxon>Psychromonas</taxon>
    </lineage>
</organism>
<keyword evidence="11" id="KW-1185">Reference proteome</keyword>
<keyword evidence="3 8" id="KW-0132">Cell division</keyword>
<comment type="caution">
    <text evidence="10">The sequence shown here is derived from an EMBL/GenBank/DDBJ whole genome shotgun (WGS) entry which is preliminary data.</text>
</comment>
<evidence type="ECO:0000313" key="11">
    <source>
        <dbReference type="Proteomes" id="UP001369082"/>
    </source>
</evidence>
<evidence type="ECO:0000256" key="8">
    <source>
        <dbReference type="HAMAP-Rule" id="MF_00910"/>
    </source>
</evidence>
<keyword evidence="4 8" id="KW-0812">Transmembrane</keyword>
<name>A0ABU9GQ14_9GAMM</name>
<dbReference type="Pfam" id="PF04999">
    <property type="entry name" value="FtsL"/>
    <property type="match status" value="1"/>
</dbReference>
<keyword evidence="8" id="KW-0997">Cell inner membrane</keyword>
<dbReference type="NCBIfam" id="TIGR02209">
    <property type="entry name" value="ftsL_broad"/>
    <property type="match status" value="1"/>
</dbReference>
<keyword evidence="2 8" id="KW-1003">Cell membrane</keyword>
<dbReference type="HAMAP" id="MF_00910">
    <property type="entry name" value="FtsL"/>
    <property type="match status" value="1"/>
</dbReference>
<evidence type="ECO:0000256" key="7">
    <source>
        <dbReference type="ARBA" id="ARBA00023306"/>
    </source>
</evidence>
<evidence type="ECO:0000256" key="1">
    <source>
        <dbReference type="ARBA" id="ARBA00004401"/>
    </source>
</evidence>
<gene>
    <name evidence="8 10" type="primary">ftsL</name>
    <name evidence="10" type="ORF">V6256_07270</name>
</gene>
<dbReference type="Proteomes" id="UP001369082">
    <property type="component" value="Unassembled WGS sequence"/>
</dbReference>
<comment type="similarity">
    <text evidence="8">Belongs to the FtsL family.</text>
</comment>
<comment type="subcellular location">
    <subcellularLocation>
        <location evidence="8">Cell inner membrane</location>
        <topology evidence="8">Single-pass type II membrane protein</topology>
    </subcellularLocation>
    <subcellularLocation>
        <location evidence="1">Cell membrane</location>
        <topology evidence="1">Single-pass type II membrane protein</topology>
    </subcellularLocation>
    <text evidence="8">Localizes to the division septum where it forms a ring structure.</text>
</comment>
<proteinExistence type="inferred from homology"/>
<accession>A0ABU9GQ14</accession>
<dbReference type="PANTHER" id="PTHR37479:SF1">
    <property type="entry name" value="CELL DIVISION PROTEIN FTSL"/>
    <property type="match status" value="1"/>
</dbReference>
<keyword evidence="7 8" id="KW-0131">Cell cycle</keyword>
<comment type="subunit">
    <text evidence="8">Part of a complex composed of FtsB, FtsL and FtsQ.</text>
</comment>
<evidence type="ECO:0000256" key="9">
    <source>
        <dbReference type="NCBIfam" id="TIGR02209"/>
    </source>
</evidence>
<evidence type="ECO:0000256" key="3">
    <source>
        <dbReference type="ARBA" id="ARBA00022618"/>
    </source>
</evidence>
<evidence type="ECO:0000256" key="2">
    <source>
        <dbReference type="ARBA" id="ARBA00022475"/>
    </source>
</evidence>
<keyword evidence="5 8" id="KW-1133">Transmembrane helix</keyword>
<protein>
    <recommendedName>
        <fullName evidence="8 9">Cell division protein FtsL</fullName>
    </recommendedName>
</protein>
<keyword evidence="6 8" id="KW-0472">Membrane</keyword>
<dbReference type="EMBL" id="JBAKAZ010000021">
    <property type="protein sequence ID" value="MEL0629405.1"/>
    <property type="molecule type" value="Genomic_DNA"/>
</dbReference>
<dbReference type="InterPro" id="IPR011922">
    <property type="entry name" value="Cell_div_FtsL"/>
</dbReference>
<evidence type="ECO:0000313" key="10">
    <source>
        <dbReference type="EMBL" id="MEL0629405.1"/>
    </source>
</evidence>
<evidence type="ECO:0000256" key="4">
    <source>
        <dbReference type="ARBA" id="ARBA00022692"/>
    </source>
</evidence>
<dbReference type="RefSeq" id="WP_341597413.1">
    <property type="nucleotide sequence ID" value="NZ_JBAKAZ010000021.1"/>
</dbReference>
<reference evidence="10 11" key="1">
    <citation type="submission" date="2024-02" db="EMBL/GenBank/DDBJ databases">
        <title>Bacteria isolated from the canopy kelp, Nereocystis luetkeana.</title>
        <authorList>
            <person name="Pfister C.A."/>
            <person name="Younker I.T."/>
            <person name="Light S.H."/>
        </authorList>
    </citation>
    <scope>NUCLEOTIDE SEQUENCE [LARGE SCALE GENOMIC DNA]</scope>
    <source>
        <strain evidence="10 11">TI.1.05</strain>
    </source>
</reference>
<dbReference type="GO" id="GO:0051301">
    <property type="term" value="P:cell division"/>
    <property type="evidence" value="ECO:0007669"/>
    <property type="project" value="UniProtKB-KW"/>
</dbReference>
<dbReference type="PANTHER" id="PTHR37479">
    <property type="entry name" value="CELL DIVISION PROTEIN FTSL"/>
    <property type="match status" value="1"/>
</dbReference>
<comment type="function">
    <text evidence="8">Essential cell division protein. May link together the upstream cell division proteins, which are predominantly cytoplasmic, with the downstream cell division proteins, which are predominantly periplasmic.</text>
</comment>
<evidence type="ECO:0000256" key="6">
    <source>
        <dbReference type="ARBA" id="ARBA00023136"/>
    </source>
</evidence>
<feature type="transmembrane region" description="Helical" evidence="8">
    <location>
        <begin position="20"/>
        <end position="39"/>
    </location>
</feature>
<sequence>MSNTQDNFLLLILHDLRKNIVLVILGILILISALYNIYVTHETRSLVTQKELLSQQKDNLMIEWRNLLIEEHTLDEHSRIRFVARNKLSMAQPTKENSVLVEIR</sequence>
<evidence type="ECO:0000256" key="5">
    <source>
        <dbReference type="ARBA" id="ARBA00022989"/>
    </source>
</evidence>